<name>A0A7J6E989_CANSA</name>
<dbReference type="PANTHER" id="PTHR36017:SF1">
    <property type="entry name" value="EMBRYO DEFECTIVE 1381"/>
    <property type="match status" value="1"/>
</dbReference>
<sequence length="235" mass="26831">MVNKPWRIFSRPLLDTVLNNHANHPRVHQSLIFPECIKDHHPRHGESFPWTSWSNCPKPNLSECRSKLEECLESMAYQGVKLGTISSQQIFSTLNKWHGLSTALRRIIGSNNSPKAAISEKVFKSVLWDRALFTQSARYNAKEIDGVLSLDEKVKSLSIEEASYYREAVVALRLAKEVIKVQQDWRANAIAHLNQTGGFSRSLANSCTDWLCLLLELLSMVAEIDHFQRKENKQC</sequence>
<gene>
    <name evidence="1" type="ORF">G4B88_008462</name>
</gene>
<keyword evidence="2" id="KW-1185">Reference proteome</keyword>
<accession>A0A7J6E989</accession>
<proteinExistence type="predicted"/>
<dbReference type="PANTHER" id="PTHR36017">
    <property type="entry name" value="EMBRYO DEFECTIVE 1381"/>
    <property type="match status" value="1"/>
</dbReference>
<reference evidence="1 2" key="1">
    <citation type="journal article" date="2020" name="bioRxiv">
        <title>Sequence and annotation of 42 cannabis genomes reveals extensive copy number variation in cannabinoid synthesis and pathogen resistance genes.</title>
        <authorList>
            <person name="Mckernan K.J."/>
            <person name="Helbert Y."/>
            <person name="Kane L.T."/>
            <person name="Ebling H."/>
            <person name="Zhang L."/>
            <person name="Liu B."/>
            <person name="Eaton Z."/>
            <person name="Mclaughlin S."/>
            <person name="Kingan S."/>
            <person name="Baybayan P."/>
            <person name="Concepcion G."/>
            <person name="Jordan M."/>
            <person name="Riva A."/>
            <person name="Barbazuk W."/>
            <person name="Harkins T."/>
        </authorList>
    </citation>
    <scope>NUCLEOTIDE SEQUENCE [LARGE SCALE GENOMIC DNA]</scope>
    <source>
        <strain evidence="2">cv. Jamaican Lion 4</strain>
        <tissue evidence="1">Leaf</tissue>
    </source>
</reference>
<organism evidence="1 2">
    <name type="scientific">Cannabis sativa</name>
    <name type="common">Hemp</name>
    <name type="synonym">Marijuana</name>
    <dbReference type="NCBI Taxonomy" id="3483"/>
    <lineage>
        <taxon>Eukaryota</taxon>
        <taxon>Viridiplantae</taxon>
        <taxon>Streptophyta</taxon>
        <taxon>Embryophyta</taxon>
        <taxon>Tracheophyta</taxon>
        <taxon>Spermatophyta</taxon>
        <taxon>Magnoliopsida</taxon>
        <taxon>eudicotyledons</taxon>
        <taxon>Gunneridae</taxon>
        <taxon>Pentapetalae</taxon>
        <taxon>rosids</taxon>
        <taxon>fabids</taxon>
        <taxon>Rosales</taxon>
        <taxon>Cannabaceae</taxon>
        <taxon>Cannabis</taxon>
    </lineage>
</organism>
<dbReference type="Proteomes" id="UP000583929">
    <property type="component" value="Unassembled WGS sequence"/>
</dbReference>
<protein>
    <submittedName>
        <fullName evidence="1">Uncharacterized protein</fullName>
    </submittedName>
</protein>
<dbReference type="EMBL" id="JAATIQ010000463">
    <property type="protein sequence ID" value="KAF4354987.1"/>
    <property type="molecule type" value="Genomic_DNA"/>
</dbReference>
<dbReference type="AlphaFoldDB" id="A0A7J6E989"/>
<evidence type="ECO:0000313" key="1">
    <source>
        <dbReference type="EMBL" id="KAF4354987.1"/>
    </source>
</evidence>
<evidence type="ECO:0000313" key="2">
    <source>
        <dbReference type="Proteomes" id="UP000583929"/>
    </source>
</evidence>
<comment type="caution">
    <text evidence="1">The sequence shown here is derived from an EMBL/GenBank/DDBJ whole genome shotgun (WGS) entry which is preliminary data.</text>
</comment>